<protein>
    <submittedName>
        <fullName evidence="2">Uncharacterized protein</fullName>
    </submittedName>
</protein>
<accession>A0A9E7UDJ3</accession>
<keyword evidence="3" id="KW-1185">Reference proteome</keyword>
<dbReference type="EMBL" id="CP104004">
    <property type="protein sequence ID" value="UWM57124.1"/>
    <property type="molecule type" value="Genomic_DNA"/>
</dbReference>
<name>A0A9E7UDJ3_9EURY</name>
<feature type="compositionally biased region" description="Basic and acidic residues" evidence="1">
    <location>
        <begin position="50"/>
        <end position="63"/>
    </location>
</feature>
<dbReference type="RefSeq" id="WP_260644216.1">
    <property type="nucleotide sequence ID" value="NZ_CP104004.1"/>
</dbReference>
<dbReference type="KEGG" id="ssai:N0B31_22040"/>
<dbReference type="Proteomes" id="UP001057580">
    <property type="component" value="Plasmid unnamed1"/>
</dbReference>
<feature type="region of interest" description="Disordered" evidence="1">
    <location>
        <begin position="42"/>
        <end position="73"/>
    </location>
</feature>
<organism evidence="2 3">
    <name type="scientific">Salinirubellus salinus</name>
    <dbReference type="NCBI Taxonomy" id="1364945"/>
    <lineage>
        <taxon>Archaea</taxon>
        <taxon>Methanobacteriati</taxon>
        <taxon>Methanobacteriota</taxon>
        <taxon>Stenosarchaea group</taxon>
        <taxon>Halobacteria</taxon>
        <taxon>Halobacteriales</taxon>
        <taxon>Natronomonadaceae</taxon>
        <taxon>Salinirubellus</taxon>
    </lineage>
</organism>
<evidence type="ECO:0000313" key="2">
    <source>
        <dbReference type="EMBL" id="UWM57124.1"/>
    </source>
</evidence>
<sequence>MPVAASAGATTANFTLMCSHTNSNPDSSDSDTDTETDEELFALDIVDGEDPSRAVNPDDRYRPDPPGPGPTVGTRFATLQDGSFAIIERAALGGWISADETISLEDAR</sequence>
<dbReference type="AlphaFoldDB" id="A0A9E7UDJ3"/>
<evidence type="ECO:0000313" key="3">
    <source>
        <dbReference type="Proteomes" id="UP001057580"/>
    </source>
</evidence>
<reference evidence="2" key="1">
    <citation type="submission" date="2022-09" db="EMBL/GenBank/DDBJ databases">
        <title>Diverse halophilic archaea isolated from saline environments.</title>
        <authorList>
            <person name="Cui H.-L."/>
        </authorList>
    </citation>
    <scope>NUCLEOTIDE SEQUENCE</scope>
    <source>
        <strain evidence="2">ZS-35-S2</strain>
        <plasmid evidence="2">unnamed1</plasmid>
    </source>
</reference>
<keyword evidence="2" id="KW-0614">Plasmid</keyword>
<gene>
    <name evidence="2" type="ORF">N0B31_22040</name>
</gene>
<proteinExistence type="predicted"/>
<geneLocation type="plasmid" evidence="2 3">
    <name>unnamed1</name>
</geneLocation>
<dbReference type="GeneID" id="74945164"/>
<evidence type="ECO:0000256" key="1">
    <source>
        <dbReference type="SAM" id="MobiDB-lite"/>
    </source>
</evidence>